<organism evidence="5 6">
    <name type="scientific">Caulobacter mirabilis</name>
    <dbReference type="NCBI Taxonomy" id="69666"/>
    <lineage>
        <taxon>Bacteria</taxon>
        <taxon>Pseudomonadati</taxon>
        <taxon>Pseudomonadota</taxon>
        <taxon>Alphaproteobacteria</taxon>
        <taxon>Caulobacterales</taxon>
        <taxon>Caulobacteraceae</taxon>
        <taxon>Caulobacter</taxon>
    </lineage>
</organism>
<dbReference type="RefSeq" id="WP_099621014.1">
    <property type="nucleotide sequence ID" value="NZ_CP024201.1"/>
</dbReference>
<evidence type="ECO:0000259" key="4">
    <source>
        <dbReference type="PROSITE" id="PS50995"/>
    </source>
</evidence>
<dbReference type="PROSITE" id="PS01117">
    <property type="entry name" value="HTH_MARR_1"/>
    <property type="match status" value="1"/>
</dbReference>
<dbReference type="PRINTS" id="PR00598">
    <property type="entry name" value="HTHMARR"/>
</dbReference>
<evidence type="ECO:0000313" key="6">
    <source>
        <dbReference type="Proteomes" id="UP000228945"/>
    </source>
</evidence>
<dbReference type="GO" id="GO:0006950">
    <property type="term" value="P:response to stress"/>
    <property type="evidence" value="ECO:0007669"/>
    <property type="project" value="TreeGrafter"/>
</dbReference>
<dbReference type="GO" id="GO:0003677">
    <property type="term" value="F:DNA binding"/>
    <property type="evidence" value="ECO:0007669"/>
    <property type="project" value="UniProtKB-KW"/>
</dbReference>
<evidence type="ECO:0000256" key="1">
    <source>
        <dbReference type="ARBA" id="ARBA00023015"/>
    </source>
</evidence>
<proteinExistence type="predicted"/>
<dbReference type="InterPro" id="IPR000835">
    <property type="entry name" value="HTH_MarR-typ"/>
</dbReference>
<dbReference type="Gene3D" id="1.10.10.10">
    <property type="entry name" value="Winged helix-like DNA-binding domain superfamily/Winged helix DNA-binding domain"/>
    <property type="match status" value="1"/>
</dbReference>
<feature type="domain" description="HTH marR-type" evidence="4">
    <location>
        <begin position="6"/>
        <end position="139"/>
    </location>
</feature>
<protein>
    <submittedName>
        <fullName evidence="5">MarR family transcriptional regulator</fullName>
    </submittedName>
</protein>
<dbReference type="OrthoDB" id="511972at2"/>
<name>A0A2D2AUV1_9CAUL</name>
<dbReference type="PROSITE" id="PS50995">
    <property type="entry name" value="HTH_MARR_2"/>
    <property type="match status" value="1"/>
</dbReference>
<dbReference type="InterPro" id="IPR039422">
    <property type="entry name" value="MarR/SlyA-like"/>
</dbReference>
<dbReference type="Pfam" id="PF12802">
    <property type="entry name" value="MarR_2"/>
    <property type="match status" value="1"/>
</dbReference>
<dbReference type="SUPFAM" id="SSF46785">
    <property type="entry name" value="Winged helix' DNA-binding domain"/>
    <property type="match status" value="1"/>
</dbReference>
<sequence>MSTSPERRLFFLLSAGERRVQRWIEAELAAAGGLTAAQAGLLFFLGKDGGALIGEAAEALDVAPSAMTGLVDRMERAGLVERRADPNDGRAQRLYPTDRGREARAFALDGLDQINARLTEGFDAAEVDVVARWLASLQTNFPRR</sequence>
<keyword evidence="1" id="KW-0805">Transcription regulation</keyword>
<evidence type="ECO:0000313" key="5">
    <source>
        <dbReference type="EMBL" id="ATQ41757.1"/>
    </source>
</evidence>
<dbReference type="InterPro" id="IPR036388">
    <property type="entry name" value="WH-like_DNA-bd_sf"/>
</dbReference>
<reference evidence="5 6" key="1">
    <citation type="submission" date="2017-10" db="EMBL/GenBank/DDBJ databases">
        <title>Genome sequence of Caulobacter mirabilis FWC38.</title>
        <authorList>
            <person name="Fiebig A."/>
            <person name="Crosson S."/>
        </authorList>
    </citation>
    <scope>NUCLEOTIDE SEQUENCE [LARGE SCALE GENOMIC DNA]</scope>
    <source>
        <strain evidence="5 6">FWC 38</strain>
    </source>
</reference>
<dbReference type="InterPro" id="IPR036390">
    <property type="entry name" value="WH_DNA-bd_sf"/>
</dbReference>
<keyword evidence="6" id="KW-1185">Reference proteome</keyword>
<dbReference type="SMART" id="SM00347">
    <property type="entry name" value="HTH_MARR"/>
    <property type="match status" value="1"/>
</dbReference>
<dbReference type="Proteomes" id="UP000228945">
    <property type="component" value="Chromosome"/>
</dbReference>
<keyword evidence="3" id="KW-0804">Transcription</keyword>
<dbReference type="GO" id="GO:0003700">
    <property type="term" value="F:DNA-binding transcription factor activity"/>
    <property type="evidence" value="ECO:0007669"/>
    <property type="project" value="InterPro"/>
</dbReference>
<evidence type="ECO:0000256" key="2">
    <source>
        <dbReference type="ARBA" id="ARBA00023125"/>
    </source>
</evidence>
<dbReference type="InterPro" id="IPR023187">
    <property type="entry name" value="Tscrpt_reg_MarR-type_CS"/>
</dbReference>
<dbReference type="PANTHER" id="PTHR33164:SF107">
    <property type="entry name" value="TRANSCRIPTIONAL REGULATORY PROTEIN"/>
    <property type="match status" value="1"/>
</dbReference>
<evidence type="ECO:0000256" key="3">
    <source>
        <dbReference type="ARBA" id="ARBA00023163"/>
    </source>
</evidence>
<dbReference type="PANTHER" id="PTHR33164">
    <property type="entry name" value="TRANSCRIPTIONAL REGULATOR, MARR FAMILY"/>
    <property type="match status" value="1"/>
</dbReference>
<accession>A0A2D2AUV1</accession>
<dbReference type="KEGG" id="cmb:CSW64_04700"/>
<dbReference type="AlphaFoldDB" id="A0A2D2AUV1"/>
<gene>
    <name evidence="5" type="ORF">CSW64_04700</name>
</gene>
<dbReference type="EMBL" id="CP024201">
    <property type="protein sequence ID" value="ATQ41757.1"/>
    <property type="molecule type" value="Genomic_DNA"/>
</dbReference>
<keyword evidence="2" id="KW-0238">DNA-binding</keyword>